<keyword evidence="13" id="KW-1185">Reference proteome</keyword>
<dbReference type="OrthoDB" id="9796196at2"/>
<proteinExistence type="inferred from homology"/>
<name>Q728W0_NITV2</name>
<evidence type="ECO:0000313" key="13">
    <source>
        <dbReference type="Proteomes" id="UP000002194"/>
    </source>
</evidence>
<comment type="catalytic activity">
    <reaction evidence="1 9">
        <text>N-(5-phospho-beta-D-ribosyl)anthranilate = 1-(2-carboxyphenylamino)-1-deoxy-D-ribulose 5-phosphate</text>
        <dbReference type="Rhea" id="RHEA:21540"/>
        <dbReference type="ChEBI" id="CHEBI:18277"/>
        <dbReference type="ChEBI" id="CHEBI:58613"/>
        <dbReference type="EC" id="5.3.1.24"/>
    </reaction>
</comment>
<dbReference type="HAMAP" id="MF_00135">
    <property type="entry name" value="PRAI"/>
    <property type="match status" value="1"/>
</dbReference>
<dbReference type="InterPro" id="IPR011060">
    <property type="entry name" value="RibuloseP-bd_barrel"/>
</dbReference>
<evidence type="ECO:0000256" key="7">
    <source>
        <dbReference type="ARBA" id="ARBA00023141"/>
    </source>
</evidence>
<sequence>MKALTATLEATGATPDATLTNHRHTSDIDDTPHHLMRRGMPFSRCIQIAGVHDADEACLLARCGVHAVGLPLRLPVNAEDIDEAAAARLVAGLPPVITPVAITYMDDADEADAFCTMLGVGHLQLHGAIRVDEMARLRRLRPDLFIIKSLVVREHGGMDNGETLMGDVQAFAPHVDAFITDTFAPETGASGATGKTHDWAVSAALVRLSPRPVILAGGLHPGNVREAVRRVCPAGVDAHTGVEGPDGRKDEGLVRRFVAEALAGFALMATP</sequence>
<evidence type="ECO:0000256" key="6">
    <source>
        <dbReference type="ARBA" id="ARBA00022822"/>
    </source>
</evidence>
<dbReference type="Proteomes" id="UP000002194">
    <property type="component" value="Chromosome"/>
</dbReference>
<dbReference type="STRING" id="882.DVU_2492"/>
<dbReference type="PANTHER" id="PTHR42894:SF1">
    <property type="entry name" value="N-(5'-PHOSPHORIBOSYL)ANTHRANILATE ISOMERASE"/>
    <property type="match status" value="1"/>
</dbReference>
<dbReference type="SMR" id="Q728W0"/>
<dbReference type="PATRIC" id="fig|882.5.peg.2253"/>
<dbReference type="Pfam" id="PF00697">
    <property type="entry name" value="PRAI"/>
    <property type="match status" value="1"/>
</dbReference>
<dbReference type="SUPFAM" id="SSF51366">
    <property type="entry name" value="Ribulose-phoshate binding barrel"/>
    <property type="match status" value="1"/>
</dbReference>
<evidence type="ECO:0000313" key="12">
    <source>
        <dbReference type="EMBL" id="AAS96964.1"/>
    </source>
</evidence>
<dbReference type="eggNOG" id="COG0135">
    <property type="taxonomic scope" value="Bacteria"/>
</dbReference>
<dbReference type="InterPro" id="IPR013785">
    <property type="entry name" value="Aldolase_TIM"/>
</dbReference>
<feature type="compositionally biased region" description="Low complexity" evidence="10">
    <location>
        <begin position="1"/>
        <end position="14"/>
    </location>
</feature>
<dbReference type="InterPro" id="IPR044643">
    <property type="entry name" value="TrpF_fam"/>
</dbReference>
<reference evidence="12 13" key="1">
    <citation type="journal article" date="2004" name="Nat. Biotechnol.">
        <title>The genome sequence of the anaerobic, sulfate-reducing bacterium Desulfovibrio vulgaris Hildenborough.</title>
        <authorList>
            <person name="Heidelberg J.F."/>
            <person name="Seshadri R."/>
            <person name="Haveman S.A."/>
            <person name="Hemme C.L."/>
            <person name="Paulsen I.T."/>
            <person name="Kolonay J.F."/>
            <person name="Eisen J.A."/>
            <person name="Ward N."/>
            <person name="Methe B."/>
            <person name="Brinkac L.M."/>
            <person name="Daugherty S.C."/>
            <person name="Deboy R.T."/>
            <person name="Dodson R.J."/>
            <person name="Durkin A.S."/>
            <person name="Madupu R."/>
            <person name="Nelson W.C."/>
            <person name="Sullivan S.A."/>
            <person name="Fouts D."/>
            <person name="Haft D.H."/>
            <person name="Selengut J."/>
            <person name="Peterson J.D."/>
            <person name="Davidsen T.M."/>
            <person name="Zafar N."/>
            <person name="Zhou L."/>
            <person name="Radune D."/>
            <person name="Dimitrov G."/>
            <person name="Hance M."/>
            <person name="Tran K."/>
            <person name="Khouri H."/>
            <person name="Gill J."/>
            <person name="Utterback T.R."/>
            <person name="Feldblyum T.V."/>
            <person name="Wall J.D."/>
            <person name="Voordouw G."/>
            <person name="Fraser C.M."/>
        </authorList>
    </citation>
    <scope>NUCLEOTIDE SEQUENCE [LARGE SCALE GENOMIC DNA]</scope>
    <source>
        <strain evidence="13">ATCC 29579 / DSM 644 / NCIMB 8303 / VKM B-1760 / Hildenborough</strain>
    </source>
</reference>
<keyword evidence="6 9" id="KW-0822">Tryptophan biosynthesis</keyword>
<dbReference type="AlphaFoldDB" id="Q728W0"/>
<keyword evidence="5 9" id="KW-0028">Amino-acid biosynthesis</keyword>
<feature type="region of interest" description="Disordered" evidence="10">
    <location>
        <begin position="1"/>
        <end position="31"/>
    </location>
</feature>
<comment type="pathway">
    <text evidence="2 9">Amino-acid biosynthesis; L-tryptophan biosynthesis; L-tryptophan from chorismate: step 3/5.</text>
</comment>
<comment type="similarity">
    <text evidence="9">Belongs to the TrpF family.</text>
</comment>
<evidence type="ECO:0000256" key="9">
    <source>
        <dbReference type="HAMAP-Rule" id="MF_00135"/>
    </source>
</evidence>
<dbReference type="UniPathway" id="UPA00035">
    <property type="reaction ID" value="UER00042"/>
</dbReference>
<dbReference type="GO" id="GO:0000162">
    <property type="term" value="P:L-tryptophan biosynthetic process"/>
    <property type="evidence" value="ECO:0007669"/>
    <property type="project" value="UniProtKB-UniRule"/>
</dbReference>
<dbReference type="InterPro" id="IPR001240">
    <property type="entry name" value="PRAI_dom"/>
</dbReference>
<evidence type="ECO:0000256" key="8">
    <source>
        <dbReference type="ARBA" id="ARBA00023235"/>
    </source>
</evidence>
<evidence type="ECO:0000256" key="10">
    <source>
        <dbReference type="SAM" id="MobiDB-lite"/>
    </source>
</evidence>
<accession>Q728W0</accession>
<evidence type="ECO:0000256" key="4">
    <source>
        <dbReference type="ARBA" id="ARBA00022272"/>
    </source>
</evidence>
<protein>
    <recommendedName>
        <fullName evidence="4 9">N-(5'-phosphoribosyl)anthranilate isomerase</fullName>
        <shortName evidence="9">PRAI</shortName>
        <ecNumber evidence="3 9">5.3.1.24</ecNumber>
    </recommendedName>
</protein>
<feature type="domain" description="N-(5'phosphoribosyl) anthranilate isomerase (PRAI)" evidence="11">
    <location>
        <begin position="101"/>
        <end position="259"/>
    </location>
</feature>
<dbReference type="GO" id="GO:0004640">
    <property type="term" value="F:phosphoribosylanthranilate isomerase activity"/>
    <property type="evidence" value="ECO:0007669"/>
    <property type="project" value="UniProtKB-UniRule"/>
</dbReference>
<dbReference type="Gene3D" id="3.20.20.70">
    <property type="entry name" value="Aldolase class I"/>
    <property type="match status" value="1"/>
</dbReference>
<dbReference type="KEGG" id="dvu:DVU_2492"/>
<dbReference type="EMBL" id="AE017285">
    <property type="protein sequence ID" value="AAS96964.1"/>
    <property type="molecule type" value="Genomic_DNA"/>
</dbReference>
<evidence type="ECO:0000256" key="5">
    <source>
        <dbReference type="ARBA" id="ARBA00022605"/>
    </source>
</evidence>
<dbReference type="PhylomeDB" id="Q728W0"/>
<gene>
    <name evidence="12" type="primary">trpF-2</name>
    <name evidence="9" type="synonym">trpF</name>
    <name evidence="12" type="ordered locus">DVU_2492</name>
</gene>
<evidence type="ECO:0000256" key="3">
    <source>
        <dbReference type="ARBA" id="ARBA00012572"/>
    </source>
</evidence>
<organism evidence="12 13">
    <name type="scientific">Nitratidesulfovibrio vulgaris (strain ATCC 29579 / DSM 644 / CCUG 34227 / NCIMB 8303 / VKM B-1760 / Hildenborough)</name>
    <name type="common">Desulfovibrio vulgaris</name>
    <dbReference type="NCBI Taxonomy" id="882"/>
    <lineage>
        <taxon>Bacteria</taxon>
        <taxon>Pseudomonadati</taxon>
        <taxon>Thermodesulfobacteriota</taxon>
        <taxon>Desulfovibrionia</taxon>
        <taxon>Desulfovibrionales</taxon>
        <taxon>Desulfovibrionaceae</taxon>
        <taxon>Nitratidesulfovibrio</taxon>
    </lineage>
</organism>
<dbReference type="CDD" id="cd00405">
    <property type="entry name" value="PRAI"/>
    <property type="match status" value="1"/>
</dbReference>
<dbReference type="EC" id="5.3.1.24" evidence="3 9"/>
<keyword evidence="7 9" id="KW-0057">Aromatic amino acid biosynthesis</keyword>
<dbReference type="PANTHER" id="PTHR42894">
    <property type="entry name" value="N-(5'-PHOSPHORIBOSYL)ANTHRANILATE ISOMERASE"/>
    <property type="match status" value="1"/>
</dbReference>
<dbReference type="HOGENOM" id="CLU_076364_2_1_7"/>
<evidence type="ECO:0000259" key="11">
    <source>
        <dbReference type="Pfam" id="PF00697"/>
    </source>
</evidence>
<evidence type="ECO:0000256" key="2">
    <source>
        <dbReference type="ARBA" id="ARBA00004664"/>
    </source>
</evidence>
<evidence type="ECO:0000256" key="1">
    <source>
        <dbReference type="ARBA" id="ARBA00001164"/>
    </source>
</evidence>
<dbReference type="PaxDb" id="882-DVU_2492"/>
<keyword evidence="8 9" id="KW-0413">Isomerase</keyword>
<dbReference type="EnsemblBacteria" id="AAS96964">
    <property type="protein sequence ID" value="AAS96964"/>
    <property type="gene ID" value="DVU_2492"/>
</dbReference>